<accession>A0ABT2TLC8</accession>
<evidence type="ECO:0000256" key="5">
    <source>
        <dbReference type="ARBA" id="ARBA00022692"/>
    </source>
</evidence>
<feature type="transmembrane region" description="Helical" evidence="8">
    <location>
        <begin position="287"/>
        <end position="305"/>
    </location>
</feature>
<evidence type="ECO:0000256" key="6">
    <source>
        <dbReference type="ARBA" id="ARBA00022989"/>
    </source>
</evidence>
<keyword evidence="2" id="KW-0813">Transport</keyword>
<evidence type="ECO:0000259" key="9">
    <source>
        <dbReference type="PROSITE" id="PS50850"/>
    </source>
</evidence>
<name>A0ABT2TLC8_9FIRM</name>
<dbReference type="PANTHER" id="PTHR23522">
    <property type="entry name" value="BLL5896 PROTEIN"/>
    <property type="match status" value="1"/>
</dbReference>
<keyword evidence="5 8" id="KW-0812">Transmembrane</keyword>
<dbReference type="EMBL" id="JAOQJQ010000003">
    <property type="protein sequence ID" value="MCU6762344.1"/>
    <property type="molecule type" value="Genomic_DNA"/>
</dbReference>
<dbReference type="SUPFAM" id="SSF103473">
    <property type="entry name" value="MFS general substrate transporter"/>
    <property type="match status" value="1"/>
</dbReference>
<dbReference type="PANTHER" id="PTHR23522:SF10">
    <property type="entry name" value="3-PHENYLPROPIONIC ACID TRANSPORTER-RELATED"/>
    <property type="match status" value="1"/>
</dbReference>
<dbReference type="Pfam" id="PF12832">
    <property type="entry name" value="MFS_1_like"/>
    <property type="match status" value="1"/>
</dbReference>
<dbReference type="PROSITE" id="PS50850">
    <property type="entry name" value="MFS"/>
    <property type="match status" value="1"/>
</dbReference>
<feature type="domain" description="Major facilitator superfamily (MFS) profile" evidence="9">
    <location>
        <begin position="220"/>
        <end position="399"/>
    </location>
</feature>
<feature type="transmembrane region" description="Helical" evidence="8">
    <location>
        <begin position="311"/>
        <end position="333"/>
    </location>
</feature>
<feature type="transmembrane region" description="Helical" evidence="8">
    <location>
        <begin position="138"/>
        <end position="159"/>
    </location>
</feature>
<comment type="caution">
    <text evidence="10">The sequence shown here is derived from an EMBL/GenBank/DDBJ whole genome shotgun (WGS) entry which is preliminary data.</text>
</comment>
<dbReference type="Proteomes" id="UP001652442">
    <property type="component" value="Unassembled WGS sequence"/>
</dbReference>
<dbReference type="Gene3D" id="1.20.1250.20">
    <property type="entry name" value="MFS general substrate transporter like domains"/>
    <property type="match status" value="2"/>
</dbReference>
<feature type="transmembrane region" description="Helical" evidence="8">
    <location>
        <begin position="42"/>
        <end position="62"/>
    </location>
</feature>
<keyword evidence="6 8" id="KW-1133">Transmembrane helix</keyword>
<proteinExistence type="predicted"/>
<feature type="transmembrane region" description="Helical" evidence="8">
    <location>
        <begin position="100"/>
        <end position="126"/>
    </location>
</feature>
<keyword evidence="7 8" id="KW-0472">Membrane</keyword>
<evidence type="ECO:0000313" key="10">
    <source>
        <dbReference type="EMBL" id="MCU6762344.1"/>
    </source>
</evidence>
<evidence type="ECO:0000256" key="2">
    <source>
        <dbReference type="ARBA" id="ARBA00022448"/>
    </source>
</evidence>
<comment type="subcellular location">
    <subcellularLocation>
        <location evidence="1">Cell inner membrane</location>
        <topology evidence="1">Multi-pass membrane protein</topology>
    </subcellularLocation>
</comment>
<evidence type="ECO:0000256" key="7">
    <source>
        <dbReference type="ARBA" id="ARBA00023136"/>
    </source>
</evidence>
<dbReference type="InterPro" id="IPR020846">
    <property type="entry name" value="MFS_dom"/>
</dbReference>
<keyword evidence="4" id="KW-0997">Cell inner membrane</keyword>
<feature type="transmembrane region" description="Helical" evidence="8">
    <location>
        <begin position="374"/>
        <end position="395"/>
    </location>
</feature>
<reference evidence="10 11" key="1">
    <citation type="journal article" date="2021" name="ISME Commun">
        <title>Automated analysis of genomic sequences facilitates high-throughput and comprehensive description of bacteria.</title>
        <authorList>
            <person name="Hitch T.C.A."/>
        </authorList>
    </citation>
    <scope>NUCLEOTIDE SEQUENCE [LARGE SCALE GENOMIC DNA]</scope>
    <source>
        <strain evidence="10 11">Sanger_109</strain>
    </source>
</reference>
<evidence type="ECO:0000256" key="1">
    <source>
        <dbReference type="ARBA" id="ARBA00004429"/>
    </source>
</evidence>
<evidence type="ECO:0000256" key="8">
    <source>
        <dbReference type="SAM" id="Phobius"/>
    </source>
</evidence>
<keyword evidence="11" id="KW-1185">Reference proteome</keyword>
<feature type="transmembrane region" description="Helical" evidence="8">
    <location>
        <begin position="257"/>
        <end position="275"/>
    </location>
</feature>
<evidence type="ECO:0000256" key="4">
    <source>
        <dbReference type="ARBA" id="ARBA00022519"/>
    </source>
</evidence>
<protein>
    <submittedName>
        <fullName evidence="10">MFS transporter</fullName>
    </submittedName>
</protein>
<evidence type="ECO:0000256" key="3">
    <source>
        <dbReference type="ARBA" id="ARBA00022475"/>
    </source>
</evidence>
<keyword evidence="3" id="KW-1003">Cell membrane</keyword>
<sequence length="399" mass="43511">MKTHQSSIQARYAMIHGGYQAAYSIVVGYASVYLLAQGFDNAVIGIILSVANGAAAILQPFLGSYLDRSQKITVQFFGCILLVILMLLSGILIFTPVSNLPLAVIMVLILTLQFSLQPLINSLCFLLEHTGISINFGLSRGVGSVSYAVASVIIGKLVAVYHESLLPVFYLAFFAGLTCFFWSLRKVPSGSISQTADDSSKLPADGQALSLPRFIITYKRFILFLVGSMLVYFMFFITGNFFTIQIVSAIGGGTSEMGIAVAICAAVELPVMANFNRLNRKIPAYWLLRISVIFFLLKFLFTLLAKSVPAFYAAQLFQMGSYALYYPGAAAYINRLLPKADLVKGQSLLTTMFTISGIFGSFFGGLLLNHTSAFIMLLVSFFIALAGAVITWFSLEKIQ</sequence>
<evidence type="ECO:0000313" key="11">
    <source>
        <dbReference type="Proteomes" id="UP001652442"/>
    </source>
</evidence>
<feature type="transmembrane region" description="Helical" evidence="8">
    <location>
        <begin position="221"/>
        <end position="251"/>
    </location>
</feature>
<gene>
    <name evidence="10" type="ORF">OCV88_08365</name>
</gene>
<feature type="transmembrane region" description="Helical" evidence="8">
    <location>
        <begin position="12"/>
        <end position="36"/>
    </location>
</feature>
<dbReference type="RefSeq" id="WP_158425059.1">
    <property type="nucleotide sequence ID" value="NZ_JAOQJQ010000003.1"/>
</dbReference>
<organism evidence="10 11">
    <name type="scientific">Brotonthovivens ammoniilytica</name>
    <dbReference type="NCBI Taxonomy" id="2981725"/>
    <lineage>
        <taxon>Bacteria</taxon>
        <taxon>Bacillati</taxon>
        <taxon>Bacillota</taxon>
        <taxon>Clostridia</taxon>
        <taxon>Lachnospirales</taxon>
        <taxon>Lachnospiraceae</taxon>
        <taxon>Brotonthovivens</taxon>
    </lineage>
</organism>
<dbReference type="InterPro" id="IPR024989">
    <property type="entry name" value="MFS_assoc_dom"/>
</dbReference>
<feature type="transmembrane region" description="Helical" evidence="8">
    <location>
        <begin position="345"/>
        <end position="368"/>
    </location>
</feature>
<feature type="transmembrane region" description="Helical" evidence="8">
    <location>
        <begin position="74"/>
        <end position="94"/>
    </location>
</feature>
<feature type="transmembrane region" description="Helical" evidence="8">
    <location>
        <begin position="165"/>
        <end position="184"/>
    </location>
</feature>
<dbReference type="InterPro" id="IPR036259">
    <property type="entry name" value="MFS_trans_sf"/>
</dbReference>